<protein>
    <submittedName>
        <fullName evidence="1">Uncharacterized protein</fullName>
    </submittedName>
</protein>
<sequence length="28" mass="3562">MCIDYFFPQKLAMRHEIILKFLCIFFFF</sequence>
<evidence type="ECO:0000313" key="1">
    <source>
        <dbReference type="EMBL" id="MBX50270.1"/>
    </source>
</evidence>
<name>A0A2P2P6B1_RHIMU</name>
<reference evidence="1" key="1">
    <citation type="submission" date="2018-02" db="EMBL/GenBank/DDBJ databases">
        <title>Rhizophora mucronata_Transcriptome.</title>
        <authorList>
            <person name="Meera S.P."/>
            <person name="Sreeshan A."/>
            <person name="Augustine A."/>
        </authorList>
    </citation>
    <scope>NUCLEOTIDE SEQUENCE</scope>
    <source>
        <tissue evidence="1">Leaf</tissue>
    </source>
</reference>
<proteinExistence type="predicted"/>
<dbReference type="AlphaFoldDB" id="A0A2P2P6B1"/>
<organism evidence="1">
    <name type="scientific">Rhizophora mucronata</name>
    <name type="common">Asiatic mangrove</name>
    <dbReference type="NCBI Taxonomy" id="61149"/>
    <lineage>
        <taxon>Eukaryota</taxon>
        <taxon>Viridiplantae</taxon>
        <taxon>Streptophyta</taxon>
        <taxon>Embryophyta</taxon>
        <taxon>Tracheophyta</taxon>
        <taxon>Spermatophyta</taxon>
        <taxon>Magnoliopsida</taxon>
        <taxon>eudicotyledons</taxon>
        <taxon>Gunneridae</taxon>
        <taxon>Pentapetalae</taxon>
        <taxon>rosids</taxon>
        <taxon>fabids</taxon>
        <taxon>Malpighiales</taxon>
        <taxon>Rhizophoraceae</taxon>
        <taxon>Rhizophora</taxon>
    </lineage>
</organism>
<dbReference type="EMBL" id="GGEC01069786">
    <property type="protein sequence ID" value="MBX50270.1"/>
    <property type="molecule type" value="Transcribed_RNA"/>
</dbReference>
<accession>A0A2P2P6B1</accession>